<dbReference type="Proteomes" id="UP000469346">
    <property type="component" value="Unassembled WGS sequence"/>
</dbReference>
<evidence type="ECO:0000256" key="1">
    <source>
        <dbReference type="PROSITE-ProRule" id="PRU00339"/>
    </source>
</evidence>
<dbReference type="PROSITE" id="PS50005">
    <property type="entry name" value="TPR"/>
    <property type="match status" value="1"/>
</dbReference>
<organism evidence="2 3">
    <name type="scientific">Dissulfurirhabdus thermomarina</name>
    <dbReference type="NCBI Taxonomy" id="1765737"/>
    <lineage>
        <taxon>Bacteria</taxon>
        <taxon>Deltaproteobacteria</taxon>
        <taxon>Dissulfurirhabdaceae</taxon>
        <taxon>Dissulfurirhabdus</taxon>
    </lineage>
</organism>
<comment type="caution">
    <text evidence="2">The sequence shown here is derived from an EMBL/GenBank/DDBJ whole genome shotgun (WGS) entry which is preliminary data.</text>
</comment>
<evidence type="ECO:0000313" key="2">
    <source>
        <dbReference type="EMBL" id="NDY42641.1"/>
    </source>
</evidence>
<dbReference type="InterPro" id="IPR011990">
    <property type="entry name" value="TPR-like_helical_dom_sf"/>
</dbReference>
<feature type="repeat" description="TPR" evidence="1">
    <location>
        <begin position="208"/>
        <end position="241"/>
    </location>
</feature>
<name>A0A6N9TMX3_DISTH</name>
<dbReference type="Gene3D" id="1.25.40.10">
    <property type="entry name" value="Tetratricopeptide repeat domain"/>
    <property type="match status" value="1"/>
</dbReference>
<keyword evidence="3" id="KW-1185">Reference proteome</keyword>
<sequence length="295" mass="33635">MGGQNGKGHWARERRELLVRNVFRDFAAAREEFVALEADYRSYGISFDRIAEWVGTEGRRGPLWRLKDDCHRLWRSETAGERPEVFLFDWTVGAIFHEAVKLKENAYLVHAYQPAFLWAGEAPEDGAGVEGCLRFCEQTMEDVEKGVARLGAMFEQAAGYLRRVFAGEKENGLLLRFLIENRRRMDRLWAAAGGIEAVFREAFPMGPEMAYCLAGESYVEGDWYAEARAAFQRALVLNPECYEARIGLDVLDKRLREVSETLDREAAQSWAAYRSGRARGGILPRWPRRSPRAGS</sequence>
<gene>
    <name evidence="2" type="ORF">G3N55_07270</name>
</gene>
<keyword evidence="1" id="KW-0802">TPR repeat</keyword>
<dbReference type="RefSeq" id="WP_163298777.1">
    <property type="nucleotide sequence ID" value="NZ_JAAGRR010000072.1"/>
</dbReference>
<dbReference type="EMBL" id="JAAGRR010000072">
    <property type="protein sequence ID" value="NDY42641.1"/>
    <property type="molecule type" value="Genomic_DNA"/>
</dbReference>
<dbReference type="AlphaFoldDB" id="A0A6N9TMX3"/>
<accession>A0A6N9TMX3</accession>
<proteinExistence type="predicted"/>
<reference evidence="2 3" key="1">
    <citation type="submission" date="2020-02" db="EMBL/GenBank/DDBJ databases">
        <title>Comparative genomics of sulfur disproportionating microorganisms.</title>
        <authorList>
            <person name="Ward L.M."/>
            <person name="Bertran E."/>
            <person name="Johnston D.T."/>
        </authorList>
    </citation>
    <scope>NUCLEOTIDE SEQUENCE [LARGE SCALE GENOMIC DNA]</scope>
    <source>
        <strain evidence="2 3">DSM 100025</strain>
    </source>
</reference>
<dbReference type="InterPro" id="IPR019734">
    <property type="entry name" value="TPR_rpt"/>
</dbReference>
<protein>
    <submittedName>
        <fullName evidence="2">Uncharacterized protein</fullName>
    </submittedName>
</protein>
<evidence type="ECO:0000313" key="3">
    <source>
        <dbReference type="Proteomes" id="UP000469346"/>
    </source>
</evidence>
<dbReference type="SUPFAM" id="SSF48452">
    <property type="entry name" value="TPR-like"/>
    <property type="match status" value="1"/>
</dbReference>